<proteinExistence type="predicted"/>
<comment type="caution">
    <text evidence="2">The sequence shown here is derived from an EMBL/GenBank/DDBJ whole genome shotgun (WGS) entry which is preliminary data.</text>
</comment>
<evidence type="ECO:0000256" key="1">
    <source>
        <dbReference type="SAM" id="Phobius"/>
    </source>
</evidence>
<accession>A0A833S1M9</accession>
<dbReference type="PANTHER" id="PTHR47951">
    <property type="entry name" value="OS08G0547900 PROTEIN"/>
    <property type="match status" value="1"/>
</dbReference>
<dbReference type="InterPro" id="IPR036396">
    <property type="entry name" value="Cyt_P450_sf"/>
</dbReference>
<dbReference type="PRINTS" id="PR00463">
    <property type="entry name" value="EP450I"/>
</dbReference>
<feature type="transmembrane region" description="Helical" evidence="1">
    <location>
        <begin position="6"/>
        <end position="25"/>
    </location>
</feature>
<evidence type="ECO:0000313" key="2">
    <source>
        <dbReference type="EMBL" id="KAF3341794.1"/>
    </source>
</evidence>
<keyword evidence="3" id="KW-1185">Reference proteome</keyword>
<dbReference type="Gene3D" id="1.10.630.10">
    <property type="entry name" value="Cytochrome P450"/>
    <property type="match status" value="1"/>
</dbReference>
<evidence type="ECO:0000313" key="3">
    <source>
        <dbReference type="Proteomes" id="UP000623129"/>
    </source>
</evidence>
<dbReference type="GO" id="GO:0020037">
    <property type="term" value="F:heme binding"/>
    <property type="evidence" value="ECO:0007669"/>
    <property type="project" value="InterPro"/>
</dbReference>
<protein>
    <submittedName>
        <fullName evidence="2">Ferruginol synthase</fullName>
    </submittedName>
</protein>
<dbReference type="GO" id="GO:0004497">
    <property type="term" value="F:monooxygenase activity"/>
    <property type="evidence" value="ECO:0007669"/>
    <property type="project" value="InterPro"/>
</dbReference>
<keyword evidence="1" id="KW-1133">Transmembrane helix</keyword>
<dbReference type="InterPro" id="IPR001128">
    <property type="entry name" value="Cyt_P450"/>
</dbReference>
<dbReference type="GO" id="GO:0005506">
    <property type="term" value="F:iron ion binding"/>
    <property type="evidence" value="ECO:0007669"/>
    <property type="project" value="InterPro"/>
</dbReference>
<gene>
    <name evidence="2" type="ORF">FCM35_KLT00432</name>
</gene>
<dbReference type="EMBL" id="SWLB01000001">
    <property type="protein sequence ID" value="KAF3341794.1"/>
    <property type="molecule type" value="Genomic_DNA"/>
</dbReference>
<organism evidence="2 3">
    <name type="scientific">Carex littledalei</name>
    <dbReference type="NCBI Taxonomy" id="544730"/>
    <lineage>
        <taxon>Eukaryota</taxon>
        <taxon>Viridiplantae</taxon>
        <taxon>Streptophyta</taxon>
        <taxon>Embryophyta</taxon>
        <taxon>Tracheophyta</taxon>
        <taxon>Spermatophyta</taxon>
        <taxon>Magnoliopsida</taxon>
        <taxon>Liliopsida</taxon>
        <taxon>Poales</taxon>
        <taxon>Cyperaceae</taxon>
        <taxon>Cyperoideae</taxon>
        <taxon>Cariceae</taxon>
        <taxon>Carex</taxon>
        <taxon>Carex subgen. Euthyceras</taxon>
    </lineage>
</organism>
<dbReference type="OrthoDB" id="6764281at2759"/>
<dbReference type="PANTHER" id="PTHR47951:SF3">
    <property type="entry name" value="CYTOCHROME P450, FAMILY 706, SUBFAMILY A, POLYPEPTIDE 4"/>
    <property type="match status" value="1"/>
</dbReference>
<reference evidence="2" key="1">
    <citation type="submission" date="2020-01" db="EMBL/GenBank/DDBJ databases">
        <title>Genome sequence of Kobresia littledalei, the first chromosome-level genome in the family Cyperaceae.</title>
        <authorList>
            <person name="Qu G."/>
        </authorList>
    </citation>
    <scope>NUCLEOTIDE SEQUENCE</scope>
    <source>
        <strain evidence="2">C.B.Clarke</strain>
        <tissue evidence="2">Leaf</tissue>
    </source>
</reference>
<name>A0A833S1M9_9POAL</name>
<dbReference type="SUPFAM" id="SSF48264">
    <property type="entry name" value="Cytochrome P450"/>
    <property type="match status" value="1"/>
</dbReference>
<dbReference type="Pfam" id="PF00067">
    <property type="entry name" value="p450"/>
    <property type="match status" value="1"/>
</dbReference>
<sequence>MMEPATFLYTFLLATFFLYTTLLLLRKRRIPPLPPGPTGLPLLGSLPFLDPSLHTYFADLSKKYGPIFSLRLGSKLTVVISSPSLARAILREHDDTFANRDVSASAFVATYGGNDIAWSPNGPTWRMLRRVCVHEVLSPSSLDRVSGLREQEVWSAIRRIRERCGSPVDIGAEMFLTAMNIVTSTMWGRTLEVDKEREFIGKDFKKVVGDMVGLLAKPNVSDFFSALAQFDLQGIQSKTEVLRGRLDGIFERMIEKKRSGEGERAEDLLGVMLKMERESGDSKTPFTMTHVKALLIVCTVTNLIQHFPFLLGGPNGISKVASLVLCFSISFLWSEKSLPYYSPLG</sequence>
<dbReference type="GO" id="GO:0016705">
    <property type="term" value="F:oxidoreductase activity, acting on paired donors, with incorporation or reduction of molecular oxygen"/>
    <property type="evidence" value="ECO:0007669"/>
    <property type="project" value="InterPro"/>
</dbReference>
<keyword evidence="1" id="KW-0472">Membrane</keyword>
<keyword evidence="1" id="KW-0812">Transmembrane</keyword>
<dbReference type="Proteomes" id="UP000623129">
    <property type="component" value="Unassembled WGS sequence"/>
</dbReference>
<dbReference type="AlphaFoldDB" id="A0A833S1M9"/>
<dbReference type="InterPro" id="IPR002401">
    <property type="entry name" value="Cyt_P450_E_grp-I"/>
</dbReference>